<protein>
    <submittedName>
        <fullName evidence="2">Uncharacterized protein</fullName>
    </submittedName>
</protein>
<evidence type="ECO:0000256" key="1">
    <source>
        <dbReference type="SAM" id="Phobius"/>
    </source>
</evidence>
<organism evidence="2 3">
    <name type="scientific">Slackia piriformis</name>
    <dbReference type="NCBI Taxonomy" id="626934"/>
    <lineage>
        <taxon>Bacteria</taxon>
        <taxon>Bacillati</taxon>
        <taxon>Actinomycetota</taxon>
        <taxon>Coriobacteriia</taxon>
        <taxon>Eggerthellales</taxon>
        <taxon>Eggerthellaceae</taxon>
        <taxon>Slackia</taxon>
    </lineage>
</organism>
<dbReference type="AlphaFoldDB" id="A0A943V237"/>
<reference evidence="2" key="1">
    <citation type="submission" date="2021-02" db="EMBL/GenBank/DDBJ databases">
        <title>Infant gut strain persistence is associated with maternal origin, phylogeny, and functional potential including surface adhesion and iron acquisition.</title>
        <authorList>
            <person name="Lou Y.C."/>
        </authorList>
    </citation>
    <scope>NUCLEOTIDE SEQUENCE</scope>
    <source>
        <strain evidence="2">L2_039_000G1_dasL2_039_000G1_concoct_11</strain>
    </source>
</reference>
<dbReference type="Proteomes" id="UP000727506">
    <property type="component" value="Unassembled WGS sequence"/>
</dbReference>
<feature type="transmembrane region" description="Helical" evidence="1">
    <location>
        <begin position="7"/>
        <end position="24"/>
    </location>
</feature>
<gene>
    <name evidence="2" type="ORF">KH142_10110</name>
</gene>
<feature type="non-terminal residue" evidence="2">
    <location>
        <position position="1"/>
    </location>
</feature>
<proteinExistence type="predicted"/>
<keyword evidence="1" id="KW-0472">Membrane</keyword>
<feature type="transmembrane region" description="Helical" evidence="1">
    <location>
        <begin position="141"/>
        <end position="164"/>
    </location>
</feature>
<keyword evidence="1" id="KW-1133">Transmembrane helix</keyword>
<evidence type="ECO:0000313" key="2">
    <source>
        <dbReference type="EMBL" id="MBS6941796.1"/>
    </source>
</evidence>
<sequence>KRCARAVVAGIGMALAAILVFVAADETGYERVGDSVGFMLIAAAVWVFVNAGMLHSRMNLSEYNQNAIDELELEDIANAAIDEQRKKALLAAHGIKTRKQRLTGNLCGIIMIAASIVGLVMLFWPLAQGIDPDDVDWTGNLFWMAWVVGGLCCGIVALAVNAFVEDE</sequence>
<comment type="caution">
    <text evidence="2">The sequence shown here is derived from an EMBL/GenBank/DDBJ whole genome shotgun (WGS) entry which is preliminary data.</text>
</comment>
<feature type="transmembrane region" description="Helical" evidence="1">
    <location>
        <begin position="106"/>
        <end position="126"/>
    </location>
</feature>
<feature type="transmembrane region" description="Helical" evidence="1">
    <location>
        <begin position="36"/>
        <end position="54"/>
    </location>
</feature>
<evidence type="ECO:0000313" key="3">
    <source>
        <dbReference type="Proteomes" id="UP000727506"/>
    </source>
</evidence>
<keyword evidence="1" id="KW-0812">Transmembrane</keyword>
<name>A0A943V237_9ACTN</name>
<dbReference type="EMBL" id="JAGZSV010000315">
    <property type="protein sequence ID" value="MBS6941796.1"/>
    <property type="molecule type" value="Genomic_DNA"/>
</dbReference>
<accession>A0A943V237</accession>